<dbReference type="Gene3D" id="2.40.160.200">
    <property type="entry name" value="LURP1-related"/>
    <property type="match status" value="1"/>
</dbReference>
<evidence type="ECO:0008006" key="3">
    <source>
        <dbReference type="Google" id="ProtNLM"/>
    </source>
</evidence>
<dbReference type="SUPFAM" id="SSF54518">
    <property type="entry name" value="Tubby C-terminal domain-like"/>
    <property type="match status" value="1"/>
</dbReference>
<dbReference type="Pfam" id="PF04525">
    <property type="entry name" value="LOR"/>
    <property type="match status" value="1"/>
</dbReference>
<evidence type="ECO:0000256" key="1">
    <source>
        <dbReference type="ARBA" id="ARBA00005437"/>
    </source>
</evidence>
<dbReference type="InterPro" id="IPR025659">
    <property type="entry name" value="Tubby-like_C"/>
</dbReference>
<reference evidence="2" key="1">
    <citation type="journal article" date="2014" name="Front. Microbiol.">
        <title>High frequency of phylogenetically diverse reductive dehalogenase-homologous genes in deep subseafloor sedimentary metagenomes.</title>
        <authorList>
            <person name="Kawai M."/>
            <person name="Futagami T."/>
            <person name="Toyoda A."/>
            <person name="Takaki Y."/>
            <person name="Nishi S."/>
            <person name="Hori S."/>
            <person name="Arai W."/>
            <person name="Tsubouchi T."/>
            <person name="Morono Y."/>
            <person name="Uchiyama I."/>
            <person name="Ito T."/>
            <person name="Fujiyama A."/>
            <person name="Inagaki F."/>
            <person name="Takami H."/>
        </authorList>
    </citation>
    <scope>NUCLEOTIDE SEQUENCE</scope>
    <source>
        <strain evidence="2">Expedition CK06-06</strain>
    </source>
</reference>
<name>X0WF88_9ZZZZ</name>
<organism evidence="2">
    <name type="scientific">marine sediment metagenome</name>
    <dbReference type="NCBI Taxonomy" id="412755"/>
    <lineage>
        <taxon>unclassified sequences</taxon>
        <taxon>metagenomes</taxon>
        <taxon>ecological metagenomes</taxon>
    </lineage>
</organism>
<feature type="non-terminal residue" evidence="2">
    <location>
        <position position="1"/>
    </location>
</feature>
<protein>
    <recommendedName>
        <fullName evidence="3">Tubby C-terminal domain-containing protein</fullName>
    </recommendedName>
</protein>
<accession>X0WF88</accession>
<dbReference type="InterPro" id="IPR007612">
    <property type="entry name" value="LOR"/>
</dbReference>
<gene>
    <name evidence="2" type="ORF">S01H1_53151</name>
</gene>
<dbReference type="EMBL" id="BARS01034403">
    <property type="protein sequence ID" value="GAG21852.1"/>
    <property type="molecule type" value="Genomic_DNA"/>
</dbReference>
<proteinExistence type="inferred from homology"/>
<comment type="caution">
    <text evidence="2">The sequence shown here is derived from an EMBL/GenBank/DDBJ whole genome shotgun (WGS) entry which is preliminary data.</text>
</comment>
<dbReference type="AlphaFoldDB" id="X0WF88"/>
<comment type="similarity">
    <text evidence="1">Belongs to the LOR family.</text>
</comment>
<dbReference type="InterPro" id="IPR038595">
    <property type="entry name" value="LOR_sf"/>
</dbReference>
<evidence type="ECO:0000313" key="2">
    <source>
        <dbReference type="EMBL" id="GAG21852.1"/>
    </source>
</evidence>
<sequence>HQNFYRIRKKTLTIGNKYWIEDFDGAVLGFCKQKILKLKEDIRIYSDENMDNELFTIKQKQIMDMWGTFAIIDTHTNTELGYIKRNIMSEFGRDSYEIYNTDNQIIGKIFESSLGRGLARKYVPGGALIPEKMTLELNGQTIAEINQKFKIIGDIWEMDCQKVPSDFDRRVLVACILLMGTIERSRK</sequence>